<dbReference type="EMBL" id="OU895880">
    <property type="protein sequence ID" value="CAG9810051.1"/>
    <property type="molecule type" value="Genomic_DNA"/>
</dbReference>
<dbReference type="InterPro" id="IPR001841">
    <property type="entry name" value="Znf_RING"/>
</dbReference>
<dbReference type="SUPFAM" id="SSF57850">
    <property type="entry name" value="RING/U-box"/>
    <property type="match status" value="1"/>
</dbReference>
<dbReference type="SMART" id="SM00184">
    <property type="entry name" value="RING"/>
    <property type="match status" value="1"/>
</dbReference>
<name>A0A9N9S666_9DIPT</name>
<evidence type="ECO:0000256" key="2">
    <source>
        <dbReference type="ARBA" id="ARBA00022833"/>
    </source>
</evidence>
<dbReference type="PROSITE" id="PS50089">
    <property type="entry name" value="ZF_RING_2"/>
    <property type="match status" value="1"/>
</dbReference>
<feature type="domain" description="RING-type" evidence="4">
    <location>
        <begin position="28"/>
        <end position="71"/>
    </location>
</feature>
<dbReference type="GO" id="GO:0008270">
    <property type="term" value="F:zinc ion binding"/>
    <property type="evidence" value="ECO:0007669"/>
    <property type="project" value="UniProtKB-KW"/>
</dbReference>
<organism evidence="5 6">
    <name type="scientific">Chironomus riparius</name>
    <dbReference type="NCBI Taxonomy" id="315576"/>
    <lineage>
        <taxon>Eukaryota</taxon>
        <taxon>Metazoa</taxon>
        <taxon>Ecdysozoa</taxon>
        <taxon>Arthropoda</taxon>
        <taxon>Hexapoda</taxon>
        <taxon>Insecta</taxon>
        <taxon>Pterygota</taxon>
        <taxon>Neoptera</taxon>
        <taxon>Endopterygota</taxon>
        <taxon>Diptera</taxon>
        <taxon>Nematocera</taxon>
        <taxon>Chironomoidea</taxon>
        <taxon>Chironomidae</taxon>
        <taxon>Chironominae</taxon>
        <taxon>Chironomus</taxon>
    </lineage>
</organism>
<dbReference type="Proteomes" id="UP001153620">
    <property type="component" value="Chromosome 4"/>
</dbReference>
<evidence type="ECO:0000313" key="5">
    <source>
        <dbReference type="EMBL" id="CAG9810051.1"/>
    </source>
</evidence>
<sequence>MNIKTSIISQLPRQISSIIHLFNMCLSCCICISKICENQDTVSLPCGHLFHKKCAMDWYQGGLHNKCAYCRRSFDSKDIREHSLTIVDCTMTRKYRERINKLKMEDQSKSSQTQQIRLNEQLKQENFHIHRSFHDSQDLNFGLLVLASEILEFTVDELKSMDTYSETHDEIFKSFWSQLTQYIDTYNQL</sequence>
<evidence type="ECO:0000313" key="6">
    <source>
        <dbReference type="Proteomes" id="UP001153620"/>
    </source>
</evidence>
<keyword evidence="1 3" id="KW-0863">Zinc-finger</keyword>
<keyword evidence="2" id="KW-0862">Zinc</keyword>
<keyword evidence="6" id="KW-1185">Reference proteome</keyword>
<reference evidence="5" key="2">
    <citation type="submission" date="2022-10" db="EMBL/GenBank/DDBJ databases">
        <authorList>
            <consortium name="ENA_rothamsted_submissions"/>
            <consortium name="culmorum"/>
            <person name="King R."/>
        </authorList>
    </citation>
    <scope>NUCLEOTIDE SEQUENCE</scope>
</reference>
<dbReference type="InterPro" id="IPR013083">
    <property type="entry name" value="Znf_RING/FYVE/PHD"/>
</dbReference>
<accession>A0A9N9S666</accession>
<gene>
    <name evidence="5" type="ORF">CHIRRI_LOCUS12868</name>
</gene>
<proteinExistence type="predicted"/>
<evidence type="ECO:0000256" key="1">
    <source>
        <dbReference type="ARBA" id="ARBA00022771"/>
    </source>
</evidence>
<protein>
    <recommendedName>
        <fullName evidence="4">RING-type domain-containing protein</fullName>
    </recommendedName>
</protein>
<dbReference type="AlphaFoldDB" id="A0A9N9S666"/>
<evidence type="ECO:0000256" key="3">
    <source>
        <dbReference type="PROSITE-ProRule" id="PRU00175"/>
    </source>
</evidence>
<keyword evidence="1 3" id="KW-0479">Metal-binding</keyword>
<dbReference type="Gene3D" id="3.30.40.10">
    <property type="entry name" value="Zinc/RING finger domain, C3HC4 (zinc finger)"/>
    <property type="match status" value="1"/>
</dbReference>
<reference evidence="5" key="1">
    <citation type="submission" date="2022-01" db="EMBL/GenBank/DDBJ databases">
        <authorList>
            <person name="King R."/>
        </authorList>
    </citation>
    <scope>NUCLEOTIDE SEQUENCE</scope>
</reference>
<evidence type="ECO:0000259" key="4">
    <source>
        <dbReference type="PROSITE" id="PS50089"/>
    </source>
</evidence>
<dbReference type="OrthoDB" id="21204at2759"/>
<dbReference type="Pfam" id="PF13639">
    <property type="entry name" value="zf-RING_2"/>
    <property type="match status" value="1"/>
</dbReference>